<dbReference type="InterPro" id="IPR032675">
    <property type="entry name" value="LRR_dom_sf"/>
</dbReference>
<keyword evidence="2" id="KW-1185">Reference proteome</keyword>
<evidence type="ECO:0008006" key="3">
    <source>
        <dbReference type="Google" id="ProtNLM"/>
    </source>
</evidence>
<organism evidence="1 2">
    <name type="scientific">Polyporus arcularius HHB13444</name>
    <dbReference type="NCBI Taxonomy" id="1314778"/>
    <lineage>
        <taxon>Eukaryota</taxon>
        <taxon>Fungi</taxon>
        <taxon>Dikarya</taxon>
        <taxon>Basidiomycota</taxon>
        <taxon>Agaricomycotina</taxon>
        <taxon>Agaricomycetes</taxon>
        <taxon>Polyporales</taxon>
        <taxon>Polyporaceae</taxon>
        <taxon>Polyporus</taxon>
    </lineage>
</organism>
<sequence>MAGRSISDVPEVFNEVFGYLNPDSYTDQEKIAEVRQALLNSALTCRNLVRPALNVLWTCLPSDEPLLNLLSVLGILRVLDPESNFERVGRTFTYPSLDDPRTHPRWEEFYGYASRVRTVTLHPFNARPSVWADLVPLLRAGPVLPALREVVVALRSEEAKRHILTSRSSTGYTDGHGVLQLMSPSVRQFCMSFPRAQYSLRDRLEEVFREACTMSPQLEHVRVYSGTPLSLEVLQSQKRLRTVEVNAPLPWARSRSALVDAPPHGLTPLSNLPRLESLSLTLSQASPAHLTFDHVRVLVLTGVWHPMEVFLDSALLPQLRSLTISVPHEDPARLSPQCASHFRVLADKHTRLTELHLKCYKSTVHNPVGGTPVQRTWQKPAPMLAGALCAVIEPLLKLHELRNVSLSFGDFCFAYDASDIQCLAESWPDIETFRLELTTLEQLRAGFESLVHFAEHCPRLRALHLPEMELTHDAFDKIRYPKRPHPLRELNVARVVFPQRTDLSWEMLQFSQRVFPHAGSPVSESA</sequence>
<name>A0A5C3PAD2_9APHY</name>
<reference evidence="1 2" key="1">
    <citation type="journal article" date="2019" name="Nat. Ecol. Evol.">
        <title>Megaphylogeny resolves global patterns of mushroom evolution.</title>
        <authorList>
            <person name="Varga T."/>
            <person name="Krizsan K."/>
            <person name="Foldi C."/>
            <person name="Dima B."/>
            <person name="Sanchez-Garcia M."/>
            <person name="Sanchez-Ramirez S."/>
            <person name="Szollosi G.J."/>
            <person name="Szarkandi J.G."/>
            <person name="Papp V."/>
            <person name="Albert L."/>
            <person name="Andreopoulos W."/>
            <person name="Angelini C."/>
            <person name="Antonin V."/>
            <person name="Barry K.W."/>
            <person name="Bougher N.L."/>
            <person name="Buchanan P."/>
            <person name="Buyck B."/>
            <person name="Bense V."/>
            <person name="Catcheside P."/>
            <person name="Chovatia M."/>
            <person name="Cooper J."/>
            <person name="Damon W."/>
            <person name="Desjardin D."/>
            <person name="Finy P."/>
            <person name="Geml J."/>
            <person name="Haridas S."/>
            <person name="Hughes K."/>
            <person name="Justo A."/>
            <person name="Karasinski D."/>
            <person name="Kautmanova I."/>
            <person name="Kiss B."/>
            <person name="Kocsube S."/>
            <person name="Kotiranta H."/>
            <person name="LaButti K.M."/>
            <person name="Lechner B.E."/>
            <person name="Liimatainen K."/>
            <person name="Lipzen A."/>
            <person name="Lukacs Z."/>
            <person name="Mihaltcheva S."/>
            <person name="Morgado L.N."/>
            <person name="Niskanen T."/>
            <person name="Noordeloos M.E."/>
            <person name="Ohm R.A."/>
            <person name="Ortiz-Santana B."/>
            <person name="Ovrebo C."/>
            <person name="Racz N."/>
            <person name="Riley R."/>
            <person name="Savchenko A."/>
            <person name="Shiryaev A."/>
            <person name="Soop K."/>
            <person name="Spirin V."/>
            <person name="Szebenyi C."/>
            <person name="Tomsovsky M."/>
            <person name="Tulloss R.E."/>
            <person name="Uehling J."/>
            <person name="Grigoriev I.V."/>
            <person name="Vagvolgyi C."/>
            <person name="Papp T."/>
            <person name="Martin F.M."/>
            <person name="Miettinen O."/>
            <person name="Hibbett D.S."/>
            <person name="Nagy L.G."/>
        </authorList>
    </citation>
    <scope>NUCLEOTIDE SEQUENCE [LARGE SCALE GENOMIC DNA]</scope>
    <source>
        <strain evidence="1 2">HHB13444</strain>
    </source>
</reference>
<evidence type="ECO:0000313" key="2">
    <source>
        <dbReference type="Proteomes" id="UP000308197"/>
    </source>
</evidence>
<evidence type="ECO:0000313" key="1">
    <source>
        <dbReference type="EMBL" id="TFK85170.1"/>
    </source>
</evidence>
<dbReference type="AlphaFoldDB" id="A0A5C3PAD2"/>
<dbReference type="Proteomes" id="UP000308197">
    <property type="component" value="Unassembled WGS sequence"/>
</dbReference>
<gene>
    <name evidence="1" type="ORF">K466DRAFT_664675</name>
</gene>
<dbReference type="SUPFAM" id="SSF52047">
    <property type="entry name" value="RNI-like"/>
    <property type="match status" value="1"/>
</dbReference>
<dbReference type="EMBL" id="ML211269">
    <property type="protein sequence ID" value="TFK85170.1"/>
    <property type="molecule type" value="Genomic_DNA"/>
</dbReference>
<dbReference type="Gene3D" id="3.80.10.10">
    <property type="entry name" value="Ribonuclease Inhibitor"/>
    <property type="match status" value="1"/>
</dbReference>
<dbReference type="STRING" id="1314778.A0A5C3PAD2"/>
<accession>A0A5C3PAD2</accession>
<protein>
    <recommendedName>
        <fullName evidence="3">F-box domain-containing protein</fullName>
    </recommendedName>
</protein>
<proteinExistence type="predicted"/>
<dbReference type="InParanoid" id="A0A5C3PAD2"/>